<evidence type="ECO:0000313" key="5">
    <source>
        <dbReference type="Proteomes" id="UP001162880"/>
    </source>
</evidence>
<feature type="active site" description="Nucleophile" evidence="2">
    <location>
        <position position="98"/>
    </location>
</feature>
<dbReference type="SUPFAM" id="SSF52151">
    <property type="entry name" value="FabD/lysophospholipase-like"/>
    <property type="match status" value="1"/>
</dbReference>
<sequence>MKEKELRLALVYYGGVSLAIYQHGVNIEILNLIRASKAYHVPRSIAQKQMPEHVFTRASSSCVPGEEISTETVYFDLLKAVGRQLDLRVMADVISGSSAGGINAIVLARAIVHDLSIAPLTGMWFNEADILKLISPEARAGKWSKWYVAPFVRLVFARLVREGILPRDAGQDVRRRLSTFVRSRWFKPPLDGPHFSELLLDGLLKMEGREPSEATLLPPETRLDLRITVTDYHGADKAIFMHDPALIWEREHRQMLKFAAERTSQGLTRSDFDRASIPSLAFAARASASYPGAFPPARVREMDALVRQRGLGWPGKEHFLLTNFSHYRQIGLDPEDVVLLDGSILNNKPLQAAIDALRQHTAYREVDRRLVYIDPHPERPTIDPGVRMPGFFATLRSALSDLPRHVPIYEELEETSRFNRQVKGLKAIARTSRRHVEDLIEQATGGALGEHQTVEQIRHWRLTSTNLLASSALIYNAWMRSLVLESIDVIADLVTRICGQEPLSQRARWIRRVVESWAEAKGMFPEDYHIPDTVSENSELPSFGQFIVNFGVRYKARRISHIIQELNSIYQIEDGDFDHAVEFEKVDELKRQVSGCLRGLYAFEEPMFLLKFPSQDIRRLFCMDQDAPLPVAVHYARSRLAELTALVDQIGQICGLVGTNDELDQILSSPLMADLDPRFRRIVLSGYLGWPYSDVVILPAMNALGLASGAFEEILVDRISPQDATSICIEAGCGPLRGETAIGFGGFLTRSARENDYLWGRIHAIERLIDIIASTIDPLTAETTPDFASFKTRAFEAMLHVEEKRLAHIPEVVAAVRAEIEKL</sequence>
<evidence type="ECO:0000256" key="2">
    <source>
        <dbReference type="PROSITE-ProRule" id="PRU01161"/>
    </source>
</evidence>
<dbReference type="InterPro" id="IPR016035">
    <property type="entry name" value="Acyl_Trfase/lysoPLipase"/>
</dbReference>
<keyword evidence="5" id="KW-1185">Reference proteome</keyword>
<feature type="short sequence motif" description="GXSXG" evidence="2">
    <location>
        <begin position="96"/>
        <end position="100"/>
    </location>
</feature>
<dbReference type="Pfam" id="PF11856">
    <property type="entry name" value="DUF3376"/>
    <property type="match status" value="1"/>
</dbReference>
<evidence type="ECO:0000256" key="1">
    <source>
        <dbReference type="ARBA" id="ARBA00023098"/>
    </source>
</evidence>
<dbReference type="PROSITE" id="PS51635">
    <property type="entry name" value="PNPLA"/>
    <property type="match status" value="1"/>
</dbReference>
<gene>
    <name evidence="4" type="ORF">MTR64_20840</name>
</gene>
<comment type="caution">
    <text evidence="2">Lacks conserved residue(s) required for the propagation of feature annotation.</text>
</comment>
<dbReference type="RefSeq" id="WP_243996467.1">
    <property type="nucleotide sequence ID" value="NZ_JALHLE010000054.1"/>
</dbReference>
<evidence type="ECO:0000313" key="4">
    <source>
        <dbReference type="EMBL" id="MCJ2181019.1"/>
    </source>
</evidence>
<dbReference type="InterPro" id="IPR002641">
    <property type="entry name" value="PNPLA_dom"/>
</dbReference>
<dbReference type="InterPro" id="IPR019894">
    <property type="entry name" value="Patatin-related_protein"/>
</dbReference>
<feature type="domain" description="PNPLA" evidence="3">
    <location>
        <begin position="10"/>
        <end position="354"/>
    </location>
</feature>
<name>A0ABT0B871_9SPHN</name>
<proteinExistence type="predicted"/>
<dbReference type="NCBIfam" id="TIGR03607">
    <property type="entry name" value="patatin-like protein"/>
    <property type="match status" value="1"/>
</dbReference>
<dbReference type="InterPro" id="IPR024282">
    <property type="entry name" value="DUF3376"/>
</dbReference>
<evidence type="ECO:0000259" key="3">
    <source>
        <dbReference type="PROSITE" id="PS51635"/>
    </source>
</evidence>
<comment type="caution">
    <text evidence="4">The sequence shown here is derived from an EMBL/GenBank/DDBJ whole genome shotgun (WGS) entry which is preliminary data.</text>
</comment>
<keyword evidence="1 2" id="KW-0443">Lipid metabolism</keyword>
<organism evidence="4 5">
    <name type="scientific">Novosphingobium album</name>
    <name type="common">ex Hu et al. 2023</name>
    <dbReference type="NCBI Taxonomy" id="2930093"/>
    <lineage>
        <taxon>Bacteria</taxon>
        <taxon>Pseudomonadati</taxon>
        <taxon>Pseudomonadota</taxon>
        <taxon>Alphaproteobacteria</taxon>
        <taxon>Sphingomonadales</taxon>
        <taxon>Sphingomonadaceae</taxon>
        <taxon>Novosphingobium</taxon>
    </lineage>
</organism>
<keyword evidence="2" id="KW-0378">Hydrolase</keyword>
<keyword evidence="2" id="KW-0442">Lipid degradation</keyword>
<reference evidence="4" key="1">
    <citation type="submission" date="2022-03" db="EMBL/GenBank/DDBJ databases">
        <title>Identification of a novel bacterium isolated from mangrove sediments.</title>
        <authorList>
            <person name="Pan X."/>
        </authorList>
    </citation>
    <scope>NUCLEOTIDE SEQUENCE</scope>
    <source>
        <strain evidence="4">B2580</strain>
    </source>
</reference>
<dbReference type="EMBL" id="JALHLE010000054">
    <property type="protein sequence ID" value="MCJ2181019.1"/>
    <property type="molecule type" value="Genomic_DNA"/>
</dbReference>
<dbReference type="Gene3D" id="3.40.1090.10">
    <property type="entry name" value="Cytosolic phospholipase A2 catalytic domain"/>
    <property type="match status" value="1"/>
</dbReference>
<feature type="active site" description="Proton acceptor" evidence="2">
    <location>
        <position position="341"/>
    </location>
</feature>
<protein>
    <submittedName>
        <fullName evidence="4">Patatin-like protein</fullName>
    </submittedName>
</protein>
<dbReference type="Proteomes" id="UP001162880">
    <property type="component" value="Unassembled WGS sequence"/>
</dbReference>
<accession>A0ABT0B871</accession>
<dbReference type="Pfam" id="PF01734">
    <property type="entry name" value="Patatin"/>
    <property type="match status" value="1"/>
</dbReference>